<evidence type="ECO:0000313" key="2">
    <source>
        <dbReference type="Proteomes" id="UP001209878"/>
    </source>
</evidence>
<sequence>MRMSNESKFSTKLFSVAIPVITCTTSGVDTTASSAGEDAIVHNPLLATPAIVGEYFGNECTVHGVALSRRLLRGRASSRAQPRRRTLPVPLP</sequence>
<gene>
    <name evidence="1" type="ORF">NP493_354g03043</name>
</gene>
<name>A0AAD9L3J7_RIDPI</name>
<keyword evidence="2" id="KW-1185">Reference proteome</keyword>
<evidence type="ECO:0000313" key="1">
    <source>
        <dbReference type="EMBL" id="KAK2182431.1"/>
    </source>
</evidence>
<dbReference type="EMBL" id="JAODUO010000354">
    <property type="protein sequence ID" value="KAK2182431.1"/>
    <property type="molecule type" value="Genomic_DNA"/>
</dbReference>
<organism evidence="1 2">
    <name type="scientific">Ridgeia piscesae</name>
    <name type="common">Tubeworm</name>
    <dbReference type="NCBI Taxonomy" id="27915"/>
    <lineage>
        <taxon>Eukaryota</taxon>
        <taxon>Metazoa</taxon>
        <taxon>Spiralia</taxon>
        <taxon>Lophotrochozoa</taxon>
        <taxon>Annelida</taxon>
        <taxon>Polychaeta</taxon>
        <taxon>Sedentaria</taxon>
        <taxon>Canalipalpata</taxon>
        <taxon>Sabellida</taxon>
        <taxon>Siboglinidae</taxon>
        <taxon>Ridgeia</taxon>
    </lineage>
</organism>
<reference evidence="1" key="1">
    <citation type="journal article" date="2023" name="Mol. Biol. Evol.">
        <title>Third-Generation Sequencing Reveals the Adaptive Role of the Epigenome in Three Deep-Sea Polychaetes.</title>
        <authorList>
            <person name="Perez M."/>
            <person name="Aroh O."/>
            <person name="Sun Y."/>
            <person name="Lan Y."/>
            <person name="Juniper S.K."/>
            <person name="Young C.R."/>
            <person name="Angers B."/>
            <person name="Qian P.Y."/>
        </authorList>
    </citation>
    <scope>NUCLEOTIDE SEQUENCE</scope>
    <source>
        <strain evidence="1">R07B-5</strain>
    </source>
</reference>
<protein>
    <submittedName>
        <fullName evidence="1">Uncharacterized protein</fullName>
    </submittedName>
</protein>
<dbReference type="Proteomes" id="UP001209878">
    <property type="component" value="Unassembled WGS sequence"/>
</dbReference>
<proteinExistence type="predicted"/>
<accession>A0AAD9L3J7</accession>
<dbReference type="AlphaFoldDB" id="A0AAD9L3J7"/>
<comment type="caution">
    <text evidence="1">The sequence shown here is derived from an EMBL/GenBank/DDBJ whole genome shotgun (WGS) entry which is preliminary data.</text>
</comment>